<proteinExistence type="predicted"/>
<protein>
    <submittedName>
        <fullName evidence="2">DUF4394 domain-containing protein</fullName>
    </submittedName>
</protein>
<gene>
    <name evidence="2" type="ORF">H9L05_18470</name>
</gene>
<dbReference type="SUPFAM" id="SSF63829">
    <property type="entry name" value="Calcium-dependent phosphotriesterase"/>
    <property type="match status" value="1"/>
</dbReference>
<sequence>MKNRTKVNDVRRKASAFNYFFFPSYHPVSMLKPSLLAKWGVAALLLSSLSSCEDILEQYFPKPNPTPPPTFPSLGLDIPFYVLSGGTQLDAYSTKDAATRTASVAITGLQGGERILAIDFRPATGQLYGLGSNSRLYVINQITGSARVIGTQAFSPAVVGGIAGFDFNPTVDRIRVVSSTGQNLRLNPETGAVDATDGAINGASNGAILTGVAYTNNTNGVSTTALYAINSLDKQLYLVNPPNNGTVAPVGALNLNIAGDGGFDIDAKSGAALGLYAVNGQPTLFTVDLTTGTARPLAQYSASLGYTGLAIRTQPIAYATANVCSASGCPQQLLIFNPTDPTTFINKPITGLLNQEILEGLDFRPSTGQLYAFGRINNWLYTINPATGAATFIARLSTNLLGGAAGFDFDPLIDAIRMVNTNRDNLRVNPVTGAVTRDIPSSVIPTYIIAAAYDNNFTGTNATNLYVVDYLTDRLYQQNPPNTGRLTDIGRLGIDVGGDTHLDIGGLSNTTYLMHTPSGVFNVSRPGPSGLYTIKLSTGVATSVGDYDFLRALGDYQLGGFTIGLGF</sequence>
<dbReference type="Pfam" id="PF14339">
    <property type="entry name" value="DUF4394"/>
    <property type="match status" value="2"/>
</dbReference>
<accession>A0A7H0GUC6</accession>
<evidence type="ECO:0000313" key="2">
    <source>
        <dbReference type="EMBL" id="QNP51892.1"/>
    </source>
</evidence>
<feature type="domain" description="DUF4394" evidence="1">
    <location>
        <begin position="332"/>
        <end position="547"/>
    </location>
</feature>
<dbReference type="RefSeq" id="WP_187732161.1">
    <property type="nucleotide sequence ID" value="NZ_BMFN01000002.1"/>
</dbReference>
<feature type="domain" description="DUF4394" evidence="1">
    <location>
        <begin position="91"/>
        <end position="310"/>
    </location>
</feature>
<dbReference type="SUPFAM" id="SSF75011">
    <property type="entry name" value="3-carboxy-cis,cis-mucoante lactonizing enzyme"/>
    <property type="match status" value="1"/>
</dbReference>
<name>A0A7H0GUC6_9BACT</name>
<organism evidence="2 3">
    <name type="scientific">Hymenobacter qilianensis</name>
    <dbReference type="NCBI Taxonomy" id="1385715"/>
    <lineage>
        <taxon>Bacteria</taxon>
        <taxon>Pseudomonadati</taxon>
        <taxon>Bacteroidota</taxon>
        <taxon>Cytophagia</taxon>
        <taxon>Cytophagales</taxon>
        <taxon>Hymenobacteraceae</taxon>
        <taxon>Hymenobacter</taxon>
    </lineage>
</organism>
<dbReference type="Proteomes" id="UP000516093">
    <property type="component" value="Chromosome"/>
</dbReference>
<dbReference type="EMBL" id="CP060784">
    <property type="protein sequence ID" value="QNP51892.1"/>
    <property type="molecule type" value="Genomic_DNA"/>
</dbReference>
<evidence type="ECO:0000313" key="3">
    <source>
        <dbReference type="Proteomes" id="UP000516093"/>
    </source>
</evidence>
<keyword evidence="3" id="KW-1185">Reference proteome</keyword>
<dbReference type="InterPro" id="IPR025507">
    <property type="entry name" value="DUF4394"/>
</dbReference>
<dbReference type="KEGG" id="hqi:H9L05_18470"/>
<evidence type="ECO:0000259" key="1">
    <source>
        <dbReference type="Pfam" id="PF14339"/>
    </source>
</evidence>
<reference evidence="2 3" key="1">
    <citation type="submission" date="2020-08" db="EMBL/GenBank/DDBJ databases">
        <title>Genome sequence of Hymenobacter qilianensis JCM 19763T.</title>
        <authorList>
            <person name="Hyun D.-W."/>
            <person name="Bae J.-W."/>
        </authorList>
    </citation>
    <scope>NUCLEOTIDE SEQUENCE [LARGE SCALE GENOMIC DNA]</scope>
    <source>
        <strain evidence="2 3">JCM 19763</strain>
    </source>
</reference>
<dbReference type="AlphaFoldDB" id="A0A7H0GUC6"/>